<dbReference type="Pfam" id="PF00975">
    <property type="entry name" value="Thioesterase"/>
    <property type="match status" value="1"/>
</dbReference>
<dbReference type="Gene3D" id="3.40.50.1820">
    <property type="entry name" value="alpha/beta hydrolase"/>
    <property type="match status" value="1"/>
</dbReference>
<dbReference type="AlphaFoldDB" id="A0A4Q7ZRY2"/>
<gene>
    <name evidence="3" type="ORF">EV385_5284</name>
</gene>
<dbReference type="SUPFAM" id="SSF53474">
    <property type="entry name" value="alpha/beta-Hydrolases"/>
    <property type="match status" value="1"/>
</dbReference>
<evidence type="ECO:0000256" key="1">
    <source>
        <dbReference type="ARBA" id="ARBA00007169"/>
    </source>
</evidence>
<dbReference type="GO" id="GO:0008610">
    <property type="term" value="P:lipid biosynthetic process"/>
    <property type="evidence" value="ECO:0007669"/>
    <property type="project" value="TreeGrafter"/>
</dbReference>
<feature type="domain" description="Thioesterase" evidence="2">
    <location>
        <begin position="19"/>
        <end position="233"/>
    </location>
</feature>
<dbReference type="OrthoDB" id="8480037at2"/>
<comment type="caution">
    <text evidence="3">The sequence shown here is derived from an EMBL/GenBank/DDBJ whole genome shotgun (WGS) entry which is preliminary data.</text>
</comment>
<evidence type="ECO:0000313" key="4">
    <source>
        <dbReference type="Proteomes" id="UP000292564"/>
    </source>
</evidence>
<dbReference type="RefSeq" id="WP_130511857.1">
    <property type="nucleotide sequence ID" value="NZ_SHKY01000001.1"/>
</dbReference>
<sequence length="255" mass="27989">MRDIDNIVVRARPNPQATRTLVCLGFCGGGSGGYLPWADVLPPDVELATICYPGRDGRFLDPYAEDWNALAEDALAAVTVAASLRPYVLFGHSMGGWMAADVTSRLERRGGPLPEALVVSSANAPSRGLTPRDMFPSREDSDGGLVDWMRVNGLLPDYVLDDPDLREMAVELMRADIRVRDTFTWTEGSELSVPLQVLTGDRDTVIAPDTVAQWRVLARGGFRHDELPGGHFYTPPVWRELPRYIAALAREPIGS</sequence>
<organism evidence="3 4">
    <name type="scientific">Krasilnikovia cinnamomea</name>
    <dbReference type="NCBI Taxonomy" id="349313"/>
    <lineage>
        <taxon>Bacteria</taxon>
        <taxon>Bacillati</taxon>
        <taxon>Actinomycetota</taxon>
        <taxon>Actinomycetes</taxon>
        <taxon>Micromonosporales</taxon>
        <taxon>Micromonosporaceae</taxon>
        <taxon>Krasilnikovia</taxon>
    </lineage>
</organism>
<dbReference type="InterPro" id="IPR001031">
    <property type="entry name" value="Thioesterase"/>
</dbReference>
<dbReference type="InterPro" id="IPR012223">
    <property type="entry name" value="TEII"/>
</dbReference>
<protein>
    <submittedName>
        <fullName evidence="3">Surfactin synthase thioesterase subunit</fullName>
    </submittedName>
</protein>
<comment type="similarity">
    <text evidence="1">Belongs to the thioesterase family.</text>
</comment>
<accession>A0A4Q7ZRY2</accession>
<reference evidence="3 4" key="1">
    <citation type="submission" date="2019-02" db="EMBL/GenBank/DDBJ databases">
        <title>Sequencing the genomes of 1000 actinobacteria strains.</title>
        <authorList>
            <person name="Klenk H.-P."/>
        </authorList>
    </citation>
    <scope>NUCLEOTIDE SEQUENCE [LARGE SCALE GENOMIC DNA]</scope>
    <source>
        <strain evidence="3 4">DSM 45162</strain>
    </source>
</reference>
<dbReference type="PANTHER" id="PTHR11487">
    <property type="entry name" value="THIOESTERASE"/>
    <property type="match status" value="1"/>
</dbReference>
<name>A0A4Q7ZRY2_9ACTN</name>
<dbReference type="InterPro" id="IPR029058">
    <property type="entry name" value="AB_hydrolase_fold"/>
</dbReference>
<keyword evidence="4" id="KW-1185">Reference proteome</keyword>
<dbReference type="Proteomes" id="UP000292564">
    <property type="component" value="Unassembled WGS sequence"/>
</dbReference>
<evidence type="ECO:0000313" key="3">
    <source>
        <dbReference type="EMBL" id="RZU53363.1"/>
    </source>
</evidence>
<dbReference type="EMBL" id="SHKY01000001">
    <property type="protein sequence ID" value="RZU53363.1"/>
    <property type="molecule type" value="Genomic_DNA"/>
</dbReference>
<evidence type="ECO:0000259" key="2">
    <source>
        <dbReference type="Pfam" id="PF00975"/>
    </source>
</evidence>
<dbReference type="PANTHER" id="PTHR11487:SF0">
    <property type="entry name" value="S-ACYL FATTY ACID SYNTHASE THIOESTERASE, MEDIUM CHAIN"/>
    <property type="match status" value="1"/>
</dbReference>
<proteinExistence type="inferred from homology"/>